<dbReference type="GO" id="GO:0005886">
    <property type="term" value="C:plasma membrane"/>
    <property type="evidence" value="ECO:0007669"/>
    <property type="project" value="TreeGrafter"/>
</dbReference>
<dbReference type="GO" id="GO:0020037">
    <property type="term" value="F:heme binding"/>
    <property type="evidence" value="ECO:0007669"/>
    <property type="project" value="InterPro"/>
</dbReference>
<dbReference type="GO" id="GO:0017004">
    <property type="term" value="P:cytochrome complex assembly"/>
    <property type="evidence" value="ECO:0007669"/>
    <property type="project" value="InterPro"/>
</dbReference>
<dbReference type="PANTHER" id="PTHR38034:SF1">
    <property type="entry name" value="INNER MEMBRANE PROTEIN YPJD"/>
    <property type="match status" value="1"/>
</dbReference>
<evidence type="ECO:0000313" key="4">
    <source>
        <dbReference type="Proteomes" id="UP000254601"/>
    </source>
</evidence>
<feature type="domain" description="Cytochrome c assembly protein" evidence="2">
    <location>
        <begin position="34"/>
        <end position="255"/>
    </location>
</feature>
<evidence type="ECO:0000256" key="1">
    <source>
        <dbReference type="SAM" id="Phobius"/>
    </source>
</evidence>
<keyword evidence="1" id="KW-1133">Transmembrane helix</keyword>
<dbReference type="AlphaFoldDB" id="A0A380MT50"/>
<feature type="transmembrane region" description="Helical" evidence="1">
    <location>
        <begin position="86"/>
        <end position="107"/>
    </location>
</feature>
<dbReference type="InterPro" id="IPR002541">
    <property type="entry name" value="Cyt_c_assembly"/>
</dbReference>
<protein>
    <submittedName>
        <fullName evidence="3">ABC-type uncharacterized transport system, permease component</fullName>
    </submittedName>
</protein>
<dbReference type="OrthoDB" id="9780793at2"/>
<keyword evidence="1" id="KW-0472">Membrane</keyword>
<evidence type="ECO:0000313" key="3">
    <source>
        <dbReference type="EMBL" id="SUO95458.1"/>
    </source>
</evidence>
<organism evidence="3 4">
    <name type="scientific">Suttonella ornithocola</name>
    <dbReference type="NCBI Taxonomy" id="279832"/>
    <lineage>
        <taxon>Bacteria</taxon>
        <taxon>Pseudomonadati</taxon>
        <taxon>Pseudomonadota</taxon>
        <taxon>Gammaproteobacteria</taxon>
        <taxon>Cardiobacteriales</taxon>
        <taxon>Cardiobacteriaceae</taxon>
        <taxon>Suttonella</taxon>
    </lineage>
</organism>
<feature type="transmembrane region" description="Helical" evidence="1">
    <location>
        <begin position="171"/>
        <end position="192"/>
    </location>
</feature>
<evidence type="ECO:0000259" key="2">
    <source>
        <dbReference type="Pfam" id="PF01578"/>
    </source>
</evidence>
<keyword evidence="4" id="KW-1185">Reference proteome</keyword>
<dbReference type="EMBL" id="UHIC01000001">
    <property type="protein sequence ID" value="SUO95458.1"/>
    <property type="molecule type" value="Genomic_DNA"/>
</dbReference>
<gene>
    <name evidence="3" type="ORF">NCTC13337_01354</name>
</gene>
<feature type="transmembrane region" description="Helical" evidence="1">
    <location>
        <begin position="204"/>
        <end position="223"/>
    </location>
</feature>
<feature type="transmembrane region" description="Helical" evidence="1">
    <location>
        <begin position="230"/>
        <end position="257"/>
    </location>
</feature>
<feature type="transmembrane region" description="Helical" evidence="1">
    <location>
        <begin position="119"/>
        <end position="147"/>
    </location>
</feature>
<dbReference type="Proteomes" id="UP000254601">
    <property type="component" value="Unassembled WGS sequence"/>
</dbReference>
<name>A0A380MT50_9GAMM</name>
<feature type="transmembrane region" description="Helical" evidence="1">
    <location>
        <begin position="6"/>
        <end position="24"/>
    </location>
</feature>
<feature type="transmembrane region" description="Helical" evidence="1">
    <location>
        <begin position="58"/>
        <end position="79"/>
    </location>
</feature>
<reference evidence="3 4" key="1">
    <citation type="submission" date="2018-06" db="EMBL/GenBank/DDBJ databases">
        <authorList>
            <consortium name="Pathogen Informatics"/>
            <person name="Doyle S."/>
        </authorList>
    </citation>
    <scope>NUCLEOTIDE SEQUENCE [LARGE SCALE GENOMIC DNA]</scope>
    <source>
        <strain evidence="3 4">NCTC13337</strain>
    </source>
</reference>
<dbReference type="RefSeq" id="WP_072576326.1">
    <property type="nucleotide sequence ID" value="NZ_LWHB01000064.1"/>
</dbReference>
<dbReference type="Pfam" id="PF01578">
    <property type="entry name" value="Cytochrom_C_asm"/>
    <property type="match status" value="1"/>
</dbReference>
<keyword evidence="1" id="KW-0812">Transmembrane</keyword>
<feature type="transmembrane region" description="Helical" evidence="1">
    <location>
        <begin position="31"/>
        <end position="52"/>
    </location>
</feature>
<dbReference type="InterPro" id="IPR052372">
    <property type="entry name" value="YpjD/HemX"/>
</dbReference>
<sequence>MQLLLPFLVICLYLGTAWQFYRATRSHSSSFTALAFLFAACQLHAFLLITTIGNTLNFSIFNVVSAFAWSVAVLSFFWLWKKQMALGGVIISIVNASLVVLAAVFVSRKPFLSNLQGGMIWHILLSMAAWTVLTIALIHNVLFMYLFQRLKNKRLKNTNLASLANLERISVLYLLLGFLLLLAALMSGWMFVENLFAQHLWHKTVLTMLSAAVYGWTLFLYYGRHYRGLIIVYWAFAAYALLMMGYVISNIVLQFFIK</sequence>
<proteinExistence type="predicted"/>
<accession>A0A380MT50</accession>
<dbReference type="PANTHER" id="PTHR38034">
    <property type="entry name" value="INNER MEMBRANE PROTEIN YPJD"/>
    <property type="match status" value="1"/>
</dbReference>